<dbReference type="EMBL" id="JAEUBD010000983">
    <property type="protein sequence ID" value="KAH3669957.1"/>
    <property type="molecule type" value="Genomic_DNA"/>
</dbReference>
<dbReference type="AlphaFoldDB" id="A0A9P8PES4"/>
<gene>
    <name evidence="1" type="ORF">OGATHE_002770</name>
</gene>
<accession>A0A9P8PES4</accession>
<dbReference type="AntiFam" id="ANF00280">
    <property type="entry name" value="Spurious ORF (shadow ORF of PyrG)"/>
</dbReference>
<sequence length="119" mass="13258">MSNSELELSQGFNKGSRLNITNSSTQFNDTDIWFHSRGVNRNSGNTLNPVLDGISDMRNNLNSFTQVVSFSLLLNHSRVNLACGDIVVFSERNTQVSFIVSQIKIHFSTIVQNKALPVL</sequence>
<protein>
    <submittedName>
        <fullName evidence="1">Uncharacterized protein</fullName>
    </submittedName>
</protein>
<evidence type="ECO:0000313" key="2">
    <source>
        <dbReference type="Proteomes" id="UP000788993"/>
    </source>
</evidence>
<reference evidence="1" key="2">
    <citation type="submission" date="2021-01" db="EMBL/GenBank/DDBJ databases">
        <authorList>
            <person name="Schikora-Tamarit M.A."/>
        </authorList>
    </citation>
    <scope>NUCLEOTIDE SEQUENCE</scope>
    <source>
        <strain evidence="1">NCAIM Y.01608</strain>
    </source>
</reference>
<dbReference type="Proteomes" id="UP000788993">
    <property type="component" value="Unassembled WGS sequence"/>
</dbReference>
<comment type="caution">
    <text evidence="1">The sequence shown here is derived from an EMBL/GenBank/DDBJ whole genome shotgun (WGS) entry which is preliminary data.</text>
</comment>
<evidence type="ECO:0000313" key="1">
    <source>
        <dbReference type="EMBL" id="KAH3669957.1"/>
    </source>
</evidence>
<keyword evidence="2" id="KW-1185">Reference proteome</keyword>
<reference evidence="1" key="1">
    <citation type="journal article" date="2021" name="Open Biol.">
        <title>Shared evolutionary footprints suggest mitochondrial oxidative damage underlies multiple complex I losses in fungi.</title>
        <authorList>
            <person name="Schikora-Tamarit M.A."/>
            <person name="Marcet-Houben M."/>
            <person name="Nosek J."/>
            <person name="Gabaldon T."/>
        </authorList>
    </citation>
    <scope>NUCLEOTIDE SEQUENCE</scope>
    <source>
        <strain evidence="1">NCAIM Y.01608</strain>
    </source>
</reference>
<proteinExistence type="predicted"/>
<organism evidence="1 2">
    <name type="scientific">Ogataea polymorpha</name>
    <dbReference type="NCBI Taxonomy" id="460523"/>
    <lineage>
        <taxon>Eukaryota</taxon>
        <taxon>Fungi</taxon>
        <taxon>Dikarya</taxon>
        <taxon>Ascomycota</taxon>
        <taxon>Saccharomycotina</taxon>
        <taxon>Pichiomycetes</taxon>
        <taxon>Pichiales</taxon>
        <taxon>Pichiaceae</taxon>
        <taxon>Ogataea</taxon>
    </lineage>
</organism>
<name>A0A9P8PES4_9ASCO</name>